<feature type="region of interest" description="Disordered" evidence="1">
    <location>
        <begin position="125"/>
        <end position="151"/>
    </location>
</feature>
<keyword evidence="3" id="KW-1185">Reference proteome</keyword>
<protein>
    <submittedName>
        <fullName evidence="2">Uncharacterized protein</fullName>
    </submittedName>
</protein>
<dbReference type="AlphaFoldDB" id="A0A086IZW7"/>
<proteinExistence type="predicted"/>
<evidence type="ECO:0000256" key="1">
    <source>
        <dbReference type="SAM" id="MobiDB-lite"/>
    </source>
</evidence>
<dbReference type="HOGENOM" id="CLU_885935_0_0_1"/>
<accession>A0A086IZW7</accession>
<comment type="caution">
    <text evidence="2">The sequence shown here is derived from an EMBL/GenBank/DDBJ whole genome shotgun (WGS) entry which is preliminary data.</text>
</comment>
<dbReference type="Proteomes" id="UP000054524">
    <property type="component" value="Unassembled WGS sequence"/>
</dbReference>
<evidence type="ECO:0000313" key="2">
    <source>
        <dbReference type="EMBL" id="KFG25435.1"/>
    </source>
</evidence>
<reference evidence="2 3" key="1">
    <citation type="journal article" date="2014" name="Genome Announc.">
        <title>Genome Sequence of the Microsporidian Species Nematocida sp1 Strain ERTm6 (ATCC PRA-372).</title>
        <authorList>
            <person name="Bakowski M.A."/>
            <person name="Priest M."/>
            <person name="Young S."/>
            <person name="Cuomo C.A."/>
            <person name="Troemel E.R."/>
        </authorList>
    </citation>
    <scope>NUCLEOTIDE SEQUENCE [LARGE SCALE GENOMIC DNA]</scope>
    <source>
        <strain evidence="2 3">ERTm6</strain>
    </source>
</reference>
<organism evidence="2 3">
    <name type="scientific">Nematocida ausubeli (strain ATCC PRA-371 / ERTm2)</name>
    <name type="common">Nematode killer fungus</name>
    <dbReference type="NCBI Taxonomy" id="1913371"/>
    <lineage>
        <taxon>Eukaryota</taxon>
        <taxon>Fungi</taxon>
        <taxon>Fungi incertae sedis</taxon>
        <taxon>Microsporidia</taxon>
        <taxon>Nematocida</taxon>
    </lineage>
</organism>
<name>A0A086IZW7_NEMA1</name>
<gene>
    <name evidence="2" type="ORF">NESG_02209</name>
</gene>
<dbReference type="GeneID" id="77677182"/>
<dbReference type="RefSeq" id="XP_052903990.1">
    <property type="nucleotide sequence ID" value="XM_053049819.1"/>
</dbReference>
<evidence type="ECO:0000313" key="3">
    <source>
        <dbReference type="Proteomes" id="UP000054524"/>
    </source>
</evidence>
<sequence>MARPRREKQQIKQTGHALALSQEILAGLRRNSHLQVIMDDDSMENIDAYWNMANKELEEMERKQYEDISLLEPSCSPLNISTPNETTVMAKVDPEASSISSSHIIRRSFDDEFQDSLQNVVLTGFSDSDEDLPNSARDTKESPEAIKAQSSEISTLKTVRTTRGKSRRTGAFAESADPIEMSSISMDSEINPETSLRKRRKSTKTMQTALVRKLLYKEWDKTSTNVLEFSVDGMNLQTTYIGPYTCRKIQSNCIYYIVKGCVIVRDPSAPAQISEEFVYRNNPITGRRLKAGSVFNSAINSAVYNPCAQGCTIMQFNALKDK</sequence>
<dbReference type="EMBL" id="AKIJ01000005">
    <property type="protein sequence ID" value="KFG25435.1"/>
    <property type="molecule type" value="Genomic_DNA"/>
</dbReference>